<name>A0ABV2CVA5_9RHOO</name>
<sequence>MEDRIVNLESKLCLAEDLLDELNRTVWRQQEQIDQLQAQIRVLYQQLQGAGSAAAEKRDLREEIPPHY</sequence>
<protein>
    <submittedName>
        <fullName evidence="2">SlyX family protein</fullName>
    </submittedName>
</protein>
<dbReference type="PANTHER" id="PTHR36508">
    <property type="entry name" value="PROTEIN SLYX"/>
    <property type="match status" value="1"/>
</dbReference>
<keyword evidence="1" id="KW-0175">Coiled coil</keyword>
<evidence type="ECO:0000313" key="3">
    <source>
        <dbReference type="Proteomes" id="UP001548590"/>
    </source>
</evidence>
<proteinExistence type="predicted"/>
<dbReference type="PANTHER" id="PTHR36508:SF1">
    <property type="entry name" value="PROTEIN SLYX"/>
    <property type="match status" value="1"/>
</dbReference>
<feature type="coiled-coil region" evidence="1">
    <location>
        <begin position="19"/>
        <end position="46"/>
    </location>
</feature>
<dbReference type="Gene3D" id="1.20.5.300">
    <property type="match status" value="1"/>
</dbReference>
<evidence type="ECO:0000256" key="1">
    <source>
        <dbReference type="SAM" id="Coils"/>
    </source>
</evidence>
<organism evidence="2 3">
    <name type="scientific">Uliginosibacterium paludis</name>
    <dbReference type="NCBI Taxonomy" id="1615952"/>
    <lineage>
        <taxon>Bacteria</taxon>
        <taxon>Pseudomonadati</taxon>
        <taxon>Pseudomonadota</taxon>
        <taxon>Betaproteobacteria</taxon>
        <taxon>Rhodocyclales</taxon>
        <taxon>Zoogloeaceae</taxon>
        <taxon>Uliginosibacterium</taxon>
    </lineage>
</organism>
<dbReference type="RefSeq" id="WP_345928094.1">
    <property type="nucleotide sequence ID" value="NZ_JBDIVF010000005.1"/>
</dbReference>
<reference evidence="2 3" key="1">
    <citation type="submission" date="2024-07" db="EMBL/GenBank/DDBJ databases">
        <title>Uliginosibacterium paludis KCTC:42655.</title>
        <authorList>
            <person name="Kim M.K."/>
        </authorList>
    </citation>
    <scope>NUCLEOTIDE SEQUENCE [LARGE SCALE GENOMIC DNA]</scope>
    <source>
        <strain evidence="2 3">KCTC 42655</strain>
    </source>
</reference>
<dbReference type="EMBL" id="JBEWLZ010000017">
    <property type="protein sequence ID" value="MET1491870.1"/>
    <property type="molecule type" value="Genomic_DNA"/>
</dbReference>
<accession>A0ABV2CVA5</accession>
<dbReference type="NCBIfam" id="NF003316">
    <property type="entry name" value="PRK04325.1"/>
    <property type="match status" value="1"/>
</dbReference>
<keyword evidence="3" id="KW-1185">Reference proteome</keyword>
<gene>
    <name evidence="2" type="ORF">ABVT11_18670</name>
</gene>
<evidence type="ECO:0000313" key="2">
    <source>
        <dbReference type="EMBL" id="MET1491870.1"/>
    </source>
</evidence>
<dbReference type="Pfam" id="PF04102">
    <property type="entry name" value="SlyX"/>
    <property type="match status" value="1"/>
</dbReference>
<comment type="caution">
    <text evidence="2">The sequence shown here is derived from an EMBL/GenBank/DDBJ whole genome shotgun (WGS) entry which is preliminary data.</text>
</comment>
<dbReference type="InterPro" id="IPR007236">
    <property type="entry name" value="SlyX"/>
</dbReference>
<dbReference type="Proteomes" id="UP001548590">
    <property type="component" value="Unassembled WGS sequence"/>
</dbReference>